<evidence type="ECO:0000313" key="2">
    <source>
        <dbReference type="EMBL" id="CAD7700343.1"/>
    </source>
</evidence>
<dbReference type="Gene3D" id="3.80.10.10">
    <property type="entry name" value="Ribonuclease Inhibitor"/>
    <property type="match status" value="1"/>
</dbReference>
<accession>A0A8S1J3K1</accession>
<dbReference type="SUPFAM" id="SSF52058">
    <property type="entry name" value="L domain-like"/>
    <property type="match status" value="1"/>
</dbReference>
<dbReference type="Proteomes" id="UP000708148">
    <property type="component" value="Unassembled WGS sequence"/>
</dbReference>
<dbReference type="Gene3D" id="2.30.320.10">
    <property type="entry name" value="YwqG-like"/>
    <property type="match status" value="1"/>
</dbReference>
<name>A0A8S1J3K1_9CHLO</name>
<reference evidence="2" key="1">
    <citation type="submission" date="2020-12" db="EMBL/GenBank/DDBJ databases">
        <authorList>
            <person name="Iha C."/>
        </authorList>
    </citation>
    <scope>NUCLEOTIDE SEQUENCE</scope>
</reference>
<dbReference type="EMBL" id="CAJHUC010001230">
    <property type="protein sequence ID" value="CAD7700343.1"/>
    <property type="molecule type" value="Genomic_DNA"/>
</dbReference>
<organism evidence="2 3">
    <name type="scientific">Ostreobium quekettii</name>
    <dbReference type="NCBI Taxonomy" id="121088"/>
    <lineage>
        <taxon>Eukaryota</taxon>
        <taxon>Viridiplantae</taxon>
        <taxon>Chlorophyta</taxon>
        <taxon>core chlorophytes</taxon>
        <taxon>Ulvophyceae</taxon>
        <taxon>TCBD clade</taxon>
        <taxon>Bryopsidales</taxon>
        <taxon>Ostreobineae</taxon>
        <taxon>Ostreobiaceae</taxon>
        <taxon>Ostreobium</taxon>
    </lineage>
</organism>
<sequence>MESVDGLVLRSGGLLALDAMANLKCLKMHAYSNRYYASAGGSLSLGALSALRVLDSLSLVECELGGELTTLRRHPSLTALTIEGCRDLQFDSIATLTRLQSLHLIDLHIFDDIPIASLQFLSHLISLTRLHVCDPGTFSDPKTFGPLLPTGLRQLDLHVQGECGQAGEMVVGTSLPFQSLAHLSNLTFLDAPTMAPFVQIGDLSLGCYPGLTKLGVSCMGLSGLQLRSLSSLAALQALSLHEMAEVRPTDVIALADALPQLARLLLLDFRSMTSQCLSWLQDIPSLTTITCCNSVSEAMYLLVNGPLEEGFSPVKDSCASFHPLGSRVGGQPYWRPWVPLPICKACGSGLTLVLQINYGTSPLAARLGDLLLQLFWCSECQSTLGTVSAVLYRLGVSDRVAVEDWDRCLPLGMAIRGWQPVVEVDTAVPSRAFPPRRCWRSHGLVEALECEDASQQLSLSHGWPPVLSHLKSALASQEWAVRASNLIRIWSRYPLHTHTGEDGRHSNTRQSVDTGTRQGGGVRIGCCRDRNLGSWQAAESDVLGSVCPKCRTPMHYKLFSLSFPDPKAPLIDGAIQPLMQTFCRFHLGSTAAFDLYTCPYHVEHGIFQYNSKPSIDLAGDRLPLRWLE</sequence>
<keyword evidence="3" id="KW-1185">Reference proteome</keyword>
<proteinExistence type="predicted"/>
<dbReference type="AlphaFoldDB" id="A0A8S1J3K1"/>
<evidence type="ECO:0000256" key="1">
    <source>
        <dbReference type="ARBA" id="ARBA00004430"/>
    </source>
</evidence>
<evidence type="ECO:0000313" key="3">
    <source>
        <dbReference type="Proteomes" id="UP000708148"/>
    </source>
</evidence>
<comment type="subcellular location">
    <subcellularLocation>
        <location evidence="1">Cytoplasm</location>
        <location evidence="1">Cytoskeleton</location>
        <location evidence="1">Cilium axoneme</location>
    </subcellularLocation>
</comment>
<dbReference type="GO" id="GO:0005930">
    <property type="term" value="C:axoneme"/>
    <property type="evidence" value="ECO:0007669"/>
    <property type="project" value="UniProtKB-SubCell"/>
</dbReference>
<protein>
    <submittedName>
        <fullName evidence="2">Uncharacterized protein</fullName>
    </submittedName>
</protein>
<comment type="caution">
    <text evidence="2">The sequence shown here is derived from an EMBL/GenBank/DDBJ whole genome shotgun (WGS) entry which is preliminary data.</text>
</comment>
<gene>
    <name evidence="2" type="ORF">OSTQU699_LOCUS5702</name>
</gene>
<dbReference type="InterPro" id="IPR032675">
    <property type="entry name" value="LRR_dom_sf"/>
</dbReference>